<evidence type="ECO:0000313" key="2">
    <source>
        <dbReference type="Proteomes" id="UP001234202"/>
    </source>
</evidence>
<evidence type="ECO:0000313" key="1">
    <source>
        <dbReference type="EMBL" id="KAJ9124566.1"/>
    </source>
</evidence>
<protein>
    <submittedName>
        <fullName evidence="1">Uncharacterized protein</fullName>
    </submittedName>
</protein>
<sequence>MVQLNLTADLTIGPAFPAMVPALSPDSPGSAKELVYGKSNETYVSGDQPDLSDLPTPSSIEAGRTPANPAEQKAKLNLLAVFAVRVIVNDQQAVQKDEGSLVIDVLEDETYDDSVLDITKHIHGSTRFTFPHHEGKNSRWIVVAVYYRGTLQVSPAATLHMTEELANLSSIIRQSKSHFEQNADTYTQELAHVVDHLSEDGVRVLAEYYETHILDEGMKATFKRMGSCLFEDSLELSQTQYWTPALLQEFKQRRGYDLTRFLPLILDEAKHHPFAPPFKTFKLFDHGEKVVHNGRGLQDRVRYDFAATISDLYLEKRLDPLKKWANSIGLRLRNQPYGIDFDAAVAATKVDIVEGETLCFWGNDDSFRVLATGRDVAGGKILSEELAASMHKHYAMSWHDIIRMANRDFALGVNQVIMHGLPYPDTEHSEWPGYMPFLPAGKLPGFGDAWGERQPQWTLSSGYTNYLQNVQHVLQLGRAIVDIGIYHGATEGVKGGLKDTSLTEAGYTYGFPSDGLLAREDAVVRDAKLWNEGPGYKALVMNNVAYMQLSTLRKILQLNKQGLPIVLVGNGPAASAGLAHLEDGNPKDVDSEIAVLLSELKNNKSCILVEDVAQVPDALRRINVLPSLECKGSSNPLMVAVREDNDHRYYYIHNTSASETEFSVSLNASTYSSPAVLALWDRNQPSRVSHRKNEDGLTEVDIQLPAKGSMIIRLDKSPDRTVPVRHTQSPIAKSPSSQIDLSDWQLDIESWEPPAKQDANSSLLMDKHVRVLQLKDGIHPWSEMEGAEDVSGVAVYRTIFQNPIDKQGTSSRVVLEISGLDDAYEVMVNDQPVSGVDRLQGQHDITGYLHSGENSTYPILLWP</sequence>
<dbReference type="EMBL" id="JASBWV010000010">
    <property type="protein sequence ID" value="KAJ9124566.1"/>
    <property type="molecule type" value="Genomic_DNA"/>
</dbReference>
<name>A0ACC2XLP4_9TREE</name>
<dbReference type="Proteomes" id="UP001234202">
    <property type="component" value="Unassembled WGS sequence"/>
</dbReference>
<accession>A0ACC2XLP4</accession>
<comment type="caution">
    <text evidence="1">The sequence shown here is derived from an EMBL/GenBank/DDBJ whole genome shotgun (WGS) entry which is preliminary data.</text>
</comment>
<organism evidence="1 2">
    <name type="scientific">Naganishia onofrii</name>
    <dbReference type="NCBI Taxonomy" id="1851511"/>
    <lineage>
        <taxon>Eukaryota</taxon>
        <taxon>Fungi</taxon>
        <taxon>Dikarya</taxon>
        <taxon>Basidiomycota</taxon>
        <taxon>Agaricomycotina</taxon>
        <taxon>Tremellomycetes</taxon>
        <taxon>Filobasidiales</taxon>
        <taxon>Filobasidiaceae</taxon>
        <taxon>Naganishia</taxon>
    </lineage>
</organism>
<gene>
    <name evidence="1" type="ORF">QFC24_003358</name>
</gene>
<reference evidence="1" key="1">
    <citation type="submission" date="2023-04" db="EMBL/GenBank/DDBJ databases">
        <title>Draft Genome sequencing of Naganishia species isolated from polar environments using Oxford Nanopore Technology.</title>
        <authorList>
            <person name="Leo P."/>
            <person name="Venkateswaran K."/>
        </authorList>
    </citation>
    <scope>NUCLEOTIDE SEQUENCE</scope>
    <source>
        <strain evidence="1">DBVPG 5303</strain>
    </source>
</reference>
<proteinExistence type="predicted"/>
<keyword evidence="2" id="KW-1185">Reference proteome</keyword>